<evidence type="ECO:0000259" key="1">
    <source>
        <dbReference type="Pfam" id="PF02517"/>
    </source>
</evidence>
<dbReference type="EMBL" id="CP026948">
    <property type="protein sequence ID" value="AWB84494.1"/>
    <property type="molecule type" value="Genomic_DNA"/>
</dbReference>
<dbReference type="Pfam" id="PF02517">
    <property type="entry name" value="Rce1-like"/>
    <property type="match status" value="2"/>
</dbReference>
<reference evidence="3" key="1">
    <citation type="submission" date="2018-01" db="EMBL/GenBank/DDBJ databases">
        <authorList>
            <person name="Li J."/>
        </authorList>
    </citation>
    <scope>NUCLEOTIDE SEQUENCE [LARGE SCALE GENOMIC DNA]</scope>
    <source>
        <strain evidence="3">2184</strain>
    </source>
</reference>
<dbReference type="Proteomes" id="UP000244754">
    <property type="component" value="Chromosome"/>
</dbReference>
<feature type="domain" description="CAAX prenyl protease 2/Lysostaphin resistance protein A-like" evidence="1">
    <location>
        <begin position="472"/>
        <end position="561"/>
    </location>
</feature>
<dbReference type="RefSeq" id="WP_108404503.1">
    <property type="nucleotide sequence ID" value="NZ_CP026948.1"/>
</dbReference>
<proteinExistence type="predicted"/>
<dbReference type="GO" id="GO:0004175">
    <property type="term" value="F:endopeptidase activity"/>
    <property type="evidence" value="ECO:0007669"/>
    <property type="project" value="UniProtKB-ARBA"/>
</dbReference>
<dbReference type="InterPro" id="IPR003675">
    <property type="entry name" value="Rce1/LyrA-like_dom"/>
</dbReference>
<sequence length="629" mass="66784">MTAPPYHRLARARALRRNAYAPWKPALEIASTLFFFLAIQVAFAAAFFVTGVNSGMTLQDFEDLLFGSGKDDDPTKMVFYYGSLALSSLAAVAGAWVAGRRPAALLSVAGRIRLNVLGASLAWIALPVFGCYLVDGLIHGVPSPIGRTFWLSMLVWVSLIPLQCAAEELIFRGALPQALGAWLRSPVTAFGLAIPVFVIGHSYDLAGLASVAIFAVMASVLTHRTGGIEAAIVLHCANNMALSWADIAGITDLAGDDNRLLVLVAGFLLQYSGAVALLIVLRAYAPSRSTPLPGWFPGAGWYRGWPKVAVRPRTRRAKLQPSRQRPPAPLPRCTVDPARFHRTIRPWWSALAEAGALAVLFIGIATASTLLLTGLGLWIGLPSTIIELPVGDIDSNVLMLIALAMTCAAPLLAARIVGRNPLELFSSSGRFRWRLAWVSAAAAAVAYAVMYLCGLILYGIPDVTLSAKGTAFILVCVLVVPYQALAEELLFRSAIPQIVGAWVRSPFIAYGAAVPLFAAGHGYNWIGMSDIIIYAVCAAGLTFYTNGIEAAVALHAVGNIVAFSGLGLGFADPTEFDVDASAALFSIASTLLGVAATVWALRRWVGVEPAGHPTPRRLTAPPRTPPAAP</sequence>
<dbReference type="AlphaFoldDB" id="A0A2S0WFJ6"/>
<dbReference type="KEGG" id="clia:C3E79_08370"/>
<protein>
    <recommendedName>
        <fullName evidence="1">CAAX prenyl protease 2/Lysostaphin resistance protein A-like domain-containing protein</fullName>
    </recommendedName>
</protein>
<dbReference type="GO" id="GO:0080120">
    <property type="term" value="P:CAAX-box protein maturation"/>
    <property type="evidence" value="ECO:0007669"/>
    <property type="project" value="UniProtKB-ARBA"/>
</dbReference>
<gene>
    <name evidence="2" type="ORF">C3E79_08370</name>
</gene>
<name>A0A2S0WFJ6_9CORY</name>
<evidence type="ECO:0000313" key="2">
    <source>
        <dbReference type="EMBL" id="AWB84494.1"/>
    </source>
</evidence>
<keyword evidence="3" id="KW-1185">Reference proteome</keyword>
<accession>A0A2S0WFJ6</accession>
<evidence type="ECO:0000313" key="3">
    <source>
        <dbReference type="Proteomes" id="UP000244754"/>
    </source>
</evidence>
<feature type="domain" description="CAAX prenyl protease 2/Lysostaphin resistance protein A-like" evidence="1">
    <location>
        <begin position="151"/>
        <end position="240"/>
    </location>
</feature>
<dbReference type="OrthoDB" id="2680086at2"/>
<organism evidence="2 3">
    <name type="scientific">Corynebacterium liangguodongii</name>
    <dbReference type="NCBI Taxonomy" id="2079535"/>
    <lineage>
        <taxon>Bacteria</taxon>
        <taxon>Bacillati</taxon>
        <taxon>Actinomycetota</taxon>
        <taxon>Actinomycetes</taxon>
        <taxon>Mycobacteriales</taxon>
        <taxon>Corynebacteriaceae</taxon>
        <taxon>Corynebacterium</taxon>
    </lineage>
</organism>